<evidence type="ECO:0000313" key="7">
    <source>
        <dbReference type="EMBL" id="GAL95545.1"/>
    </source>
</evidence>
<evidence type="ECO:0000256" key="2">
    <source>
        <dbReference type="ARBA" id="ARBA00022722"/>
    </source>
</evidence>
<keyword evidence="5" id="KW-0800">Toxin</keyword>
<dbReference type="InterPro" id="IPR022907">
    <property type="entry name" value="VapC_family"/>
</dbReference>
<dbReference type="PANTHER" id="PTHR38826">
    <property type="entry name" value="RIBONUCLEASE VAPC13"/>
    <property type="match status" value="1"/>
</dbReference>
<dbReference type="Pfam" id="PF01850">
    <property type="entry name" value="PIN"/>
    <property type="match status" value="1"/>
</dbReference>
<evidence type="ECO:0000313" key="8">
    <source>
        <dbReference type="Proteomes" id="UP000030321"/>
    </source>
</evidence>
<dbReference type="EMBL" id="BBPA01000073">
    <property type="protein sequence ID" value="GAL95545.1"/>
    <property type="molecule type" value="Genomic_DNA"/>
</dbReference>
<dbReference type="InterPro" id="IPR052106">
    <property type="entry name" value="PINc/VapC_TA"/>
</dbReference>
<keyword evidence="3 5" id="KW-0479">Metal-binding</keyword>
<evidence type="ECO:0000259" key="6">
    <source>
        <dbReference type="Pfam" id="PF01850"/>
    </source>
</evidence>
<dbReference type="RefSeq" id="WP_045362209.1">
    <property type="nucleotide sequence ID" value="NZ_BBPA01000073.1"/>
</dbReference>
<dbReference type="SUPFAM" id="SSF88723">
    <property type="entry name" value="PIN domain-like"/>
    <property type="match status" value="1"/>
</dbReference>
<sequence>MNDRVLLDTNILVYLYDIAEKSKRERALTVVDDLIRTTRAVISPQVMGEFFQAVTRSRRPLLTHEEALARIRQYLIACEVVPITELIVLEATRGVESYRFSYWDAQIWATARLNQITTVYSEDFNSGATIEGIHFVNPLNDGGRLSFG</sequence>
<name>A0A0A1W0Q1_MICAE</name>
<feature type="domain" description="PIN" evidence="6">
    <location>
        <begin position="5"/>
        <end position="123"/>
    </location>
</feature>
<dbReference type="PANTHER" id="PTHR38826:SF5">
    <property type="entry name" value="RIBONUCLEASE VAPC13"/>
    <property type="match status" value="1"/>
</dbReference>
<comment type="function">
    <text evidence="5">Toxic component of a toxin-antitoxin (TA) system. An RNase.</text>
</comment>
<comment type="caution">
    <text evidence="7">The sequence shown here is derived from an EMBL/GenBank/DDBJ whole genome shotgun (WGS) entry which is preliminary data.</text>
</comment>
<evidence type="ECO:0000256" key="5">
    <source>
        <dbReference type="HAMAP-Rule" id="MF_00265"/>
    </source>
</evidence>
<dbReference type="GO" id="GO:0000287">
    <property type="term" value="F:magnesium ion binding"/>
    <property type="evidence" value="ECO:0007669"/>
    <property type="project" value="UniProtKB-UniRule"/>
</dbReference>
<dbReference type="Proteomes" id="UP000030321">
    <property type="component" value="Unassembled WGS sequence"/>
</dbReference>
<evidence type="ECO:0000256" key="4">
    <source>
        <dbReference type="ARBA" id="ARBA00022801"/>
    </source>
</evidence>
<dbReference type="Gene3D" id="3.40.50.1010">
    <property type="entry name" value="5'-nuclease"/>
    <property type="match status" value="1"/>
</dbReference>
<reference evidence="8" key="1">
    <citation type="journal article" date="2015" name="Genome">
        <title>Whole Genome Sequence of the Non-Microcystin-Producing Microcystis aeruginosa Strain NIES-44.</title>
        <authorList>
            <person name="Okano K."/>
            <person name="Miyata N."/>
            <person name="Ozaki Y."/>
        </authorList>
    </citation>
    <scope>NUCLEOTIDE SEQUENCE [LARGE SCALE GENOMIC DNA]</scope>
    <source>
        <strain evidence="8">NIES-44</strain>
    </source>
</reference>
<organism evidence="7 8">
    <name type="scientific">Microcystis aeruginosa NIES-44</name>
    <dbReference type="NCBI Taxonomy" id="449439"/>
    <lineage>
        <taxon>Bacteria</taxon>
        <taxon>Bacillati</taxon>
        <taxon>Cyanobacteriota</taxon>
        <taxon>Cyanophyceae</taxon>
        <taxon>Oscillatoriophycideae</taxon>
        <taxon>Chroococcales</taxon>
        <taxon>Microcystaceae</taxon>
        <taxon>Microcystis</taxon>
    </lineage>
</organism>
<keyword evidence="1 5" id="KW-1277">Toxin-antitoxin system</keyword>
<keyword evidence="2 5" id="KW-0540">Nuclease</keyword>
<dbReference type="GO" id="GO:0090729">
    <property type="term" value="F:toxin activity"/>
    <property type="evidence" value="ECO:0007669"/>
    <property type="project" value="UniProtKB-KW"/>
</dbReference>
<keyword evidence="4 5" id="KW-0378">Hydrolase</keyword>
<feature type="binding site" evidence="5">
    <location>
        <position position="8"/>
    </location>
    <ligand>
        <name>Mg(2+)</name>
        <dbReference type="ChEBI" id="CHEBI:18420"/>
    </ligand>
</feature>
<proteinExistence type="inferred from homology"/>
<feature type="binding site" evidence="5">
    <location>
        <position position="104"/>
    </location>
    <ligand>
        <name>Mg(2+)</name>
        <dbReference type="ChEBI" id="CHEBI:18420"/>
    </ligand>
</feature>
<dbReference type="InterPro" id="IPR029060">
    <property type="entry name" value="PIN-like_dom_sf"/>
</dbReference>
<dbReference type="InterPro" id="IPR002716">
    <property type="entry name" value="PIN_dom"/>
</dbReference>
<accession>A0A0A1W0Q1</accession>
<dbReference type="GO" id="GO:0004540">
    <property type="term" value="F:RNA nuclease activity"/>
    <property type="evidence" value="ECO:0007669"/>
    <property type="project" value="InterPro"/>
</dbReference>
<dbReference type="AlphaFoldDB" id="A0A0A1W0Q1"/>
<gene>
    <name evidence="5" type="primary">vapC</name>
    <name evidence="7" type="ORF">N44_04400</name>
</gene>
<protein>
    <recommendedName>
        <fullName evidence="5">Ribonuclease VapC</fullName>
        <shortName evidence="5">RNase VapC</shortName>
        <ecNumber evidence="5">3.1.-.-</ecNumber>
    </recommendedName>
    <alternativeName>
        <fullName evidence="5">Toxin VapC</fullName>
    </alternativeName>
</protein>
<evidence type="ECO:0000256" key="3">
    <source>
        <dbReference type="ARBA" id="ARBA00022723"/>
    </source>
</evidence>
<dbReference type="EC" id="3.1.-.-" evidence="5"/>
<dbReference type="CDD" id="cd18692">
    <property type="entry name" value="PIN_VapC-like"/>
    <property type="match status" value="1"/>
</dbReference>
<comment type="cofactor">
    <cofactor evidence="5">
        <name>Mg(2+)</name>
        <dbReference type="ChEBI" id="CHEBI:18420"/>
    </cofactor>
</comment>
<dbReference type="GO" id="GO:0016787">
    <property type="term" value="F:hydrolase activity"/>
    <property type="evidence" value="ECO:0007669"/>
    <property type="project" value="UniProtKB-KW"/>
</dbReference>
<evidence type="ECO:0000256" key="1">
    <source>
        <dbReference type="ARBA" id="ARBA00022649"/>
    </source>
</evidence>
<keyword evidence="5" id="KW-0460">Magnesium</keyword>
<dbReference type="HAMAP" id="MF_00265">
    <property type="entry name" value="VapC_Nob1"/>
    <property type="match status" value="1"/>
</dbReference>
<comment type="similarity">
    <text evidence="5">Belongs to the PINc/VapC protein family.</text>
</comment>